<dbReference type="EMBL" id="LVYD01000001">
    <property type="protein sequence ID" value="OQP66798.1"/>
    <property type="molecule type" value="Genomic_DNA"/>
</dbReference>
<feature type="transmembrane region" description="Helical" evidence="1">
    <location>
        <begin position="72"/>
        <end position="93"/>
    </location>
</feature>
<dbReference type="Proteomes" id="UP000192796">
    <property type="component" value="Unassembled WGS sequence"/>
</dbReference>
<accession>A0A1V9G8J3</accession>
<name>A0A1V9G8J3_9BACT</name>
<keyword evidence="1" id="KW-0472">Membrane</keyword>
<keyword evidence="3" id="KW-1185">Reference proteome</keyword>
<comment type="caution">
    <text evidence="2">The sequence shown here is derived from an EMBL/GenBank/DDBJ whole genome shotgun (WGS) entry which is preliminary data.</text>
</comment>
<feature type="transmembrane region" description="Helical" evidence="1">
    <location>
        <begin position="6"/>
        <end position="23"/>
    </location>
</feature>
<organism evidence="2 3">
    <name type="scientific">Niastella vici</name>
    <dbReference type="NCBI Taxonomy" id="1703345"/>
    <lineage>
        <taxon>Bacteria</taxon>
        <taxon>Pseudomonadati</taxon>
        <taxon>Bacteroidota</taxon>
        <taxon>Chitinophagia</taxon>
        <taxon>Chitinophagales</taxon>
        <taxon>Chitinophagaceae</taxon>
        <taxon>Niastella</taxon>
    </lineage>
</organism>
<feature type="transmembrane region" description="Helical" evidence="1">
    <location>
        <begin position="35"/>
        <end position="60"/>
    </location>
</feature>
<reference evidence="2 3" key="1">
    <citation type="submission" date="2016-03" db="EMBL/GenBank/DDBJ databases">
        <title>Niastella vici sp. nov., isolated from farmland soil.</title>
        <authorList>
            <person name="Chen L."/>
            <person name="Wang D."/>
            <person name="Yang S."/>
            <person name="Wang G."/>
        </authorList>
    </citation>
    <scope>NUCLEOTIDE SEQUENCE [LARGE SCALE GENOMIC DNA]</scope>
    <source>
        <strain evidence="2 3">DJ57</strain>
    </source>
</reference>
<feature type="transmembrane region" description="Helical" evidence="1">
    <location>
        <begin position="113"/>
        <end position="132"/>
    </location>
</feature>
<evidence type="ECO:0000313" key="3">
    <source>
        <dbReference type="Proteomes" id="UP000192796"/>
    </source>
</evidence>
<protein>
    <submittedName>
        <fullName evidence="2">Rod shape-determining protein MreD</fullName>
    </submittedName>
</protein>
<dbReference type="STRING" id="1703345.A3860_00030"/>
<dbReference type="AlphaFoldDB" id="A0A1V9G8J3"/>
<sequence length="177" mass="20549">MSDLVRNTIRFVLFILVQYYVLFQIRPLHQFVVPYVYYLYVLWLPFSMGRMSLMLVSFLFGLTLDYFTQTPGLHAAACVMIAYLRGFVVNILIPQEGAEQNYKSPSPVSMGWAPYAVYVLVLTLLHHIYLVFLEWLQFGSFLFFLGKVVATSGISLMLVLITELLFFRKEKFRTNTA</sequence>
<feature type="transmembrane region" description="Helical" evidence="1">
    <location>
        <begin position="144"/>
        <end position="167"/>
    </location>
</feature>
<keyword evidence="1" id="KW-1133">Transmembrane helix</keyword>
<dbReference type="OrthoDB" id="1132160at2"/>
<proteinExistence type="predicted"/>
<gene>
    <name evidence="2" type="ORF">A3860_00030</name>
</gene>
<dbReference type="RefSeq" id="WP_081144497.1">
    <property type="nucleotide sequence ID" value="NZ_LVYD01000001.1"/>
</dbReference>
<evidence type="ECO:0000256" key="1">
    <source>
        <dbReference type="SAM" id="Phobius"/>
    </source>
</evidence>
<evidence type="ECO:0000313" key="2">
    <source>
        <dbReference type="EMBL" id="OQP66798.1"/>
    </source>
</evidence>
<keyword evidence="1" id="KW-0812">Transmembrane</keyword>